<feature type="compositionally biased region" description="Low complexity" evidence="2">
    <location>
        <begin position="112"/>
        <end position="130"/>
    </location>
</feature>
<dbReference type="Gene3D" id="3.40.50.1000">
    <property type="entry name" value="HAD superfamily/HAD-like"/>
    <property type="match status" value="1"/>
</dbReference>
<comment type="caution">
    <text evidence="3">The sequence shown here is derived from an EMBL/GenBank/DDBJ whole genome shotgun (WGS) entry which is preliminary data.</text>
</comment>
<dbReference type="OrthoDB" id="20198at2759"/>
<reference evidence="3" key="1">
    <citation type="submission" date="2022-06" db="EMBL/GenBank/DDBJ databases">
        <title>Genome Sequence of Candolleomyces eurysporus.</title>
        <authorList>
            <person name="Buettner E."/>
        </authorList>
    </citation>
    <scope>NUCLEOTIDE SEQUENCE</scope>
    <source>
        <strain evidence="3">VTCC 930004</strain>
    </source>
</reference>
<accession>A0A9W8J6Q6</accession>
<evidence type="ECO:0000256" key="1">
    <source>
        <dbReference type="ARBA" id="ARBA00022801"/>
    </source>
</evidence>
<dbReference type="GO" id="GO:0016787">
    <property type="term" value="F:hydrolase activity"/>
    <property type="evidence" value="ECO:0007669"/>
    <property type="project" value="UniProtKB-KW"/>
</dbReference>
<proteinExistence type="predicted"/>
<gene>
    <name evidence="3" type="ORF">H1R20_g11806</name>
</gene>
<dbReference type="SUPFAM" id="SSF56784">
    <property type="entry name" value="HAD-like"/>
    <property type="match status" value="1"/>
</dbReference>
<feature type="region of interest" description="Disordered" evidence="2">
    <location>
        <begin position="100"/>
        <end position="135"/>
    </location>
</feature>
<dbReference type="Proteomes" id="UP001140091">
    <property type="component" value="Unassembled WGS sequence"/>
</dbReference>
<sequence length="325" mass="35418">MSASTGKLTDQKVLIFDVYGTLMDWETGLYNGLKPLLSKFAASKDWSRKEALEAFGSVEGDIQSQFPEMLYADVLAKCHEVLEERLKALSSKETSAASSTLQGQLDSSVVDTEGASSSTSAAATAPGGEESSSHKAFGNSIRNWPIFPDSSSALHSLARHFKLVVLSNVDRDSFQYTHGVLSEGQTPQDPTPYLNPSESDNPHKYWHPGPKSPFTLILTAQDTGCYKPALGGFQTALEYIKTHPDLLGGTLKDDEDVKYRVLIVAQSLPHDHVPASQLGIKSVWIDRQSAVTCNTLPGQAKPWSWKFETLGELAEAVEKELKEAS</sequence>
<dbReference type="InterPro" id="IPR051540">
    <property type="entry name" value="S-2-haloacid_dehalogenase"/>
</dbReference>
<feature type="compositionally biased region" description="Polar residues" evidence="2">
    <location>
        <begin position="100"/>
        <end position="110"/>
    </location>
</feature>
<keyword evidence="4" id="KW-1185">Reference proteome</keyword>
<dbReference type="PANTHER" id="PTHR43316:SF9">
    <property type="entry name" value="ACID DEHALOGENASE, PUTATIVE (AFU_ORTHOLOGUE AFUA_6G14460)-RELATED"/>
    <property type="match status" value="1"/>
</dbReference>
<organism evidence="3 4">
    <name type="scientific">Candolleomyces eurysporus</name>
    <dbReference type="NCBI Taxonomy" id="2828524"/>
    <lineage>
        <taxon>Eukaryota</taxon>
        <taxon>Fungi</taxon>
        <taxon>Dikarya</taxon>
        <taxon>Basidiomycota</taxon>
        <taxon>Agaricomycotina</taxon>
        <taxon>Agaricomycetes</taxon>
        <taxon>Agaricomycetidae</taxon>
        <taxon>Agaricales</taxon>
        <taxon>Agaricineae</taxon>
        <taxon>Psathyrellaceae</taxon>
        <taxon>Candolleomyces</taxon>
    </lineage>
</organism>
<evidence type="ECO:0000313" key="3">
    <source>
        <dbReference type="EMBL" id="KAJ2925248.1"/>
    </source>
</evidence>
<evidence type="ECO:0008006" key="5">
    <source>
        <dbReference type="Google" id="ProtNLM"/>
    </source>
</evidence>
<dbReference type="PANTHER" id="PTHR43316">
    <property type="entry name" value="HYDROLASE, HALOACID DELAHOGENASE-RELATED"/>
    <property type="match status" value="1"/>
</dbReference>
<evidence type="ECO:0000256" key="2">
    <source>
        <dbReference type="SAM" id="MobiDB-lite"/>
    </source>
</evidence>
<dbReference type="EMBL" id="JANBPK010001191">
    <property type="protein sequence ID" value="KAJ2925248.1"/>
    <property type="molecule type" value="Genomic_DNA"/>
</dbReference>
<keyword evidence="1" id="KW-0378">Hydrolase</keyword>
<dbReference type="InterPro" id="IPR023214">
    <property type="entry name" value="HAD_sf"/>
</dbReference>
<dbReference type="InterPro" id="IPR036412">
    <property type="entry name" value="HAD-like_sf"/>
</dbReference>
<dbReference type="Gene3D" id="1.10.150.750">
    <property type="match status" value="1"/>
</dbReference>
<evidence type="ECO:0000313" key="4">
    <source>
        <dbReference type="Proteomes" id="UP001140091"/>
    </source>
</evidence>
<dbReference type="AlphaFoldDB" id="A0A9W8J6Q6"/>
<name>A0A9W8J6Q6_9AGAR</name>
<protein>
    <recommendedName>
        <fullName evidence="5">HAD-like protein</fullName>
    </recommendedName>
</protein>
<feature type="non-terminal residue" evidence="3">
    <location>
        <position position="325"/>
    </location>
</feature>